<evidence type="ECO:0000313" key="3">
    <source>
        <dbReference type="EMBL" id="KAG0257728.1"/>
    </source>
</evidence>
<comment type="similarity">
    <text evidence="1">Belongs to the sel-1 family.</text>
</comment>
<dbReference type="EMBL" id="JAAAJB010000349">
    <property type="protein sequence ID" value="KAG0257728.1"/>
    <property type="molecule type" value="Genomic_DNA"/>
</dbReference>
<feature type="region of interest" description="Disordered" evidence="2">
    <location>
        <begin position="1"/>
        <end position="38"/>
    </location>
</feature>
<proteinExistence type="inferred from homology"/>
<evidence type="ECO:0000256" key="2">
    <source>
        <dbReference type="SAM" id="MobiDB-lite"/>
    </source>
</evidence>
<dbReference type="SMART" id="SM00671">
    <property type="entry name" value="SEL1"/>
    <property type="match status" value="4"/>
</dbReference>
<feature type="compositionally biased region" description="Basic residues" evidence="2">
    <location>
        <begin position="15"/>
        <end position="26"/>
    </location>
</feature>
<dbReference type="Pfam" id="PF08238">
    <property type="entry name" value="Sel1"/>
    <property type="match status" value="4"/>
</dbReference>
<dbReference type="PANTHER" id="PTHR11102:SF160">
    <property type="entry name" value="ERAD-ASSOCIATED E3 UBIQUITIN-PROTEIN LIGASE COMPONENT HRD3"/>
    <property type="match status" value="1"/>
</dbReference>
<gene>
    <name evidence="3" type="ORF">DFQ27_004955</name>
</gene>
<sequence length="213" mass="23867">MVTKATANNNSNNKNKAKKTKVKTSRKGTEPSSTAPTDYYQTSSFLEMLQAKFLAAEKGDPKSQVDIGQYYLYGQGLAKNHDQALTWFSRAADQDYMEGQFMKGLIYYCGFGVEQRDLEQAIFWIRKAAEQGHTAAEGQLGAFYARGEGVPKDIDMAIEWLTKAAEKGDGFAQWKLGGVYVRERGSNSEEDFELGIAWYRKEAAQKLSYSTPM</sequence>
<comment type="caution">
    <text evidence="3">The sequence shown here is derived from an EMBL/GenBank/DDBJ whole genome shotgun (WGS) entry which is preliminary data.</text>
</comment>
<dbReference type="Proteomes" id="UP000807716">
    <property type="component" value="Unassembled WGS sequence"/>
</dbReference>
<name>A0A9P6U3K4_9FUNG</name>
<reference evidence="3" key="1">
    <citation type="journal article" date="2020" name="Fungal Divers.">
        <title>Resolving the Mortierellaceae phylogeny through synthesis of multi-gene phylogenetics and phylogenomics.</title>
        <authorList>
            <person name="Vandepol N."/>
            <person name="Liber J."/>
            <person name="Desiro A."/>
            <person name="Na H."/>
            <person name="Kennedy M."/>
            <person name="Barry K."/>
            <person name="Grigoriev I.V."/>
            <person name="Miller A.N."/>
            <person name="O'Donnell K."/>
            <person name="Stajich J.E."/>
            <person name="Bonito G."/>
        </authorList>
    </citation>
    <scope>NUCLEOTIDE SEQUENCE</scope>
    <source>
        <strain evidence="3">BC1065</strain>
    </source>
</reference>
<evidence type="ECO:0008006" key="5">
    <source>
        <dbReference type="Google" id="ProtNLM"/>
    </source>
</evidence>
<dbReference type="Gene3D" id="1.25.40.10">
    <property type="entry name" value="Tetratricopeptide repeat domain"/>
    <property type="match status" value="1"/>
</dbReference>
<dbReference type="OrthoDB" id="2424246at2759"/>
<accession>A0A9P6U3K4</accession>
<evidence type="ECO:0000313" key="4">
    <source>
        <dbReference type="Proteomes" id="UP000807716"/>
    </source>
</evidence>
<keyword evidence="4" id="KW-1185">Reference proteome</keyword>
<feature type="compositionally biased region" description="Low complexity" evidence="2">
    <location>
        <begin position="1"/>
        <end position="14"/>
    </location>
</feature>
<protein>
    <recommendedName>
        <fullName evidence="5">HCP-like protein</fullName>
    </recommendedName>
</protein>
<dbReference type="InterPro" id="IPR011990">
    <property type="entry name" value="TPR-like_helical_dom_sf"/>
</dbReference>
<dbReference type="AlphaFoldDB" id="A0A9P6U3K4"/>
<dbReference type="SUPFAM" id="SSF81901">
    <property type="entry name" value="HCP-like"/>
    <property type="match status" value="1"/>
</dbReference>
<organism evidence="3 4">
    <name type="scientific">Actinomortierella ambigua</name>
    <dbReference type="NCBI Taxonomy" id="1343610"/>
    <lineage>
        <taxon>Eukaryota</taxon>
        <taxon>Fungi</taxon>
        <taxon>Fungi incertae sedis</taxon>
        <taxon>Mucoromycota</taxon>
        <taxon>Mortierellomycotina</taxon>
        <taxon>Mortierellomycetes</taxon>
        <taxon>Mortierellales</taxon>
        <taxon>Mortierellaceae</taxon>
        <taxon>Actinomortierella</taxon>
    </lineage>
</organism>
<dbReference type="InterPro" id="IPR006597">
    <property type="entry name" value="Sel1-like"/>
</dbReference>
<evidence type="ECO:0000256" key="1">
    <source>
        <dbReference type="ARBA" id="ARBA00038101"/>
    </source>
</evidence>
<dbReference type="InterPro" id="IPR050767">
    <property type="entry name" value="Sel1_AlgK"/>
</dbReference>
<dbReference type="PANTHER" id="PTHR11102">
    <property type="entry name" value="SEL-1-LIKE PROTEIN"/>
    <property type="match status" value="1"/>
</dbReference>